<feature type="transmembrane region" description="Helical" evidence="1">
    <location>
        <begin position="173"/>
        <end position="192"/>
    </location>
</feature>
<dbReference type="Proteomes" id="UP000474104">
    <property type="component" value="Unassembled WGS sequence"/>
</dbReference>
<organism evidence="2 3">
    <name type="scientific">Schaedlerella arabinosiphila</name>
    <dbReference type="NCBI Taxonomy" id="2044587"/>
    <lineage>
        <taxon>Bacteria</taxon>
        <taxon>Bacillati</taxon>
        <taxon>Bacillota</taxon>
        <taxon>Clostridia</taxon>
        <taxon>Lachnospirales</taxon>
        <taxon>Lachnospiraceae</taxon>
        <taxon>Schaedlerella</taxon>
    </lineage>
</organism>
<dbReference type="OrthoDB" id="1493212at2"/>
<feature type="transmembrane region" description="Helical" evidence="1">
    <location>
        <begin position="97"/>
        <end position="123"/>
    </location>
</feature>
<keyword evidence="1" id="KW-0812">Transmembrane</keyword>
<evidence type="ECO:0000256" key="1">
    <source>
        <dbReference type="SAM" id="Phobius"/>
    </source>
</evidence>
<feature type="transmembrane region" description="Helical" evidence="1">
    <location>
        <begin position="57"/>
        <end position="77"/>
    </location>
</feature>
<feature type="transmembrane region" description="Helical" evidence="1">
    <location>
        <begin position="276"/>
        <end position="294"/>
    </location>
</feature>
<dbReference type="EMBL" id="VIRB01000074">
    <property type="protein sequence ID" value="NDO69421.1"/>
    <property type="molecule type" value="Genomic_DNA"/>
</dbReference>
<evidence type="ECO:0000313" key="2">
    <source>
        <dbReference type="EMBL" id="NDO69421.1"/>
    </source>
</evidence>
<feature type="transmembrane region" description="Helical" evidence="1">
    <location>
        <begin position="135"/>
        <end position="161"/>
    </location>
</feature>
<proteinExistence type="predicted"/>
<evidence type="ECO:0008006" key="4">
    <source>
        <dbReference type="Google" id="ProtNLM"/>
    </source>
</evidence>
<protein>
    <recommendedName>
        <fullName evidence="4">O-antigen ligase domain-containing protein</fullName>
    </recommendedName>
</protein>
<name>A0A9X5C830_9FIRM</name>
<comment type="caution">
    <text evidence="2">The sequence shown here is derived from an EMBL/GenBank/DDBJ whole genome shotgun (WGS) entry which is preliminary data.</text>
</comment>
<keyword evidence="1" id="KW-1133">Transmembrane helix</keyword>
<dbReference type="RefSeq" id="WP_157404220.1">
    <property type="nucleotide sequence ID" value="NZ_CASCYM010000001.1"/>
</dbReference>
<gene>
    <name evidence="2" type="ORF">FMM80_12335</name>
</gene>
<feature type="transmembrane region" description="Helical" evidence="1">
    <location>
        <begin position="29"/>
        <end position="45"/>
    </location>
</feature>
<keyword evidence="1" id="KW-0472">Membrane</keyword>
<dbReference type="AlphaFoldDB" id="A0A9X5C830"/>
<feature type="transmembrane region" description="Helical" evidence="1">
    <location>
        <begin position="246"/>
        <end position="264"/>
    </location>
</feature>
<reference evidence="2 3" key="1">
    <citation type="submission" date="2019-07" db="EMBL/GenBank/DDBJ databases">
        <title>Draft genome sequences of 15 bacterial species constituting the stable defined intestinal microbiota of the GM15 gnotobiotic mouse model.</title>
        <authorList>
            <person name="Elie C."/>
            <person name="Mathieu A."/>
            <person name="Saliou A."/>
            <person name="Darnaud M."/>
            <person name="Leulier F."/>
            <person name="Tamellini A."/>
        </authorList>
    </citation>
    <scope>NUCLEOTIDE SEQUENCE [LARGE SCALE GENOMIC DNA]</scope>
    <source>
        <strain evidence="3">ASF 502</strain>
    </source>
</reference>
<accession>A0A9X5C830</accession>
<evidence type="ECO:0000313" key="3">
    <source>
        <dbReference type="Proteomes" id="UP000474104"/>
    </source>
</evidence>
<sequence length="350" mass="40344">MLKTGVAYLLYISISSIYSIINGQDISRILRFYLILFVIPLCFLLQRKRFDLEYSIFMILSVAKSVYIISIAIKMVIEGTYTPFRQWAQINNYGDAYFVYGFLPRVQIYGNALLVFAFVIRFYKTKKIDICNIILLLGVCTAGNFSFLLGVVVFLAGYFLLSIDPKRIQPWKVMVLIVLVILLSIFSYYAFLEMGRKTDTGNALKIRQIKMLLDTNLLFGKGIASEVEANVLLGRLANANYYEMQTFYIFYQIGAIGIGLFYYITLSLCKKYGNNILGLYIIYLLYTFFNPYCFDTTQMISIVLLINIKGAPGYAKNYCNYNSLLSSQRKRRKYCINSQSGRYDLCSRQQ</sequence>